<evidence type="ECO:0000313" key="3">
    <source>
        <dbReference type="EMBL" id="RYO96780.1"/>
    </source>
</evidence>
<sequence length="213" mass="22570">MLLPFARLATATVLALLVGGGSVAASRHCDGETGVCYSETKVGVAPITWRVAIPALDAGPFDILLQVVAPRTVGWAGIAWGGGMLYNPLSVGWPNGDTSVPASRFAHAHFQPDIYDPAVHTRLRGSSANATHWTLTTVCRGCSQWVSNGGARTTLDPGATAASFAFAASPTPPLDPADTWSPFEIHTEHGLFTMDLRAAQSQNFEEWIELLSL</sequence>
<organism evidence="3 4">
    <name type="scientific">Monosporascus ibericus</name>
    <dbReference type="NCBI Taxonomy" id="155417"/>
    <lineage>
        <taxon>Eukaryota</taxon>
        <taxon>Fungi</taxon>
        <taxon>Dikarya</taxon>
        <taxon>Ascomycota</taxon>
        <taxon>Pezizomycotina</taxon>
        <taxon>Sordariomycetes</taxon>
        <taxon>Xylariomycetidae</taxon>
        <taxon>Xylariales</taxon>
        <taxon>Xylariales incertae sedis</taxon>
        <taxon>Monosporascus</taxon>
    </lineage>
</organism>
<gene>
    <name evidence="3" type="ORF">DL764_007401</name>
</gene>
<dbReference type="AlphaFoldDB" id="A0A4Q4T3N9"/>
<dbReference type="Gene3D" id="2.60.40.1210">
    <property type="entry name" value="Cellobiose dehydrogenase, cytochrome domain"/>
    <property type="match status" value="1"/>
</dbReference>
<comment type="caution">
    <text evidence="3">The sequence shown here is derived from an EMBL/GenBank/DDBJ whole genome shotgun (WGS) entry which is preliminary data.</text>
</comment>
<feature type="signal peptide" evidence="1">
    <location>
        <begin position="1"/>
        <end position="25"/>
    </location>
</feature>
<name>A0A4Q4T3N9_9PEZI</name>
<dbReference type="PANTHER" id="PTHR47797">
    <property type="entry name" value="DEHYDROGENASE, PUTATIVE (AFU_ORTHOLOGUE AFUA_8G05805)-RELATED"/>
    <property type="match status" value="1"/>
</dbReference>
<feature type="chain" id="PRO_5020783497" description="Cellobiose dehydrogenase-like cytochrome domain-containing protein" evidence="1">
    <location>
        <begin position="26"/>
        <end position="213"/>
    </location>
</feature>
<keyword evidence="1" id="KW-0732">Signal</keyword>
<dbReference type="SUPFAM" id="SSF49344">
    <property type="entry name" value="CBD9-like"/>
    <property type="match status" value="1"/>
</dbReference>
<dbReference type="PANTHER" id="PTHR47797:SF5">
    <property type="entry name" value="CELLOBIOSE DEHYDROGENASE CYTOCHROME DOMAIN-CONTAINING PROTEIN"/>
    <property type="match status" value="1"/>
</dbReference>
<keyword evidence="4" id="KW-1185">Reference proteome</keyword>
<feature type="domain" description="Cellobiose dehydrogenase-like cytochrome" evidence="2">
    <location>
        <begin position="29"/>
        <end position="206"/>
    </location>
</feature>
<dbReference type="STRING" id="155417.A0A4Q4T3N9"/>
<evidence type="ECO:0000313" key="4">
    <source>
        <dbReference type="Proteomes" id="UP000293360"/>
    </source>
</evidence>
<dbReference type="Pfam" id="PF16010">
    <property type="entry name" value="CDH-cyt"/>
    <property type="match status" value="1"/>
</dbReference>
<dbReference type="InterPro" id="IPR015920">
    <property type="entry name" value="Cellobiose_DH-like_cyt"/>
</dbReference>
<dbReference type="OrthoDB" id="413885at2759"/>
<evidence type="ECO:0000259" key="2">
    <source>
        <dbReference type="Pfam" id="PF16010"/>
    </source>
</evidence>
<dbReference type="EMBL" id="QJNU01000503">
    <property type="protein sequence ID" value="RYO96780.1"/>
    <property type="molecule type" value="Genomic_DNA"/>
</dbReference>
<protein>
    <recommendedName>
        <fullName evidence="2">Cellobiose dehydrogenase-like cytochrome domain-containing protein</fullName>
    </recommendedName>
</protein>
<dbReference type="Proteomes" id="UP000293360">
    <property type="component" value="Unassembled WGS sequence"/>
</dbReference>
<dbReference type="CDD" id="cd09630">
    <property type="entry name" value="CDH_like_cytochrome"/>
    <property type="match status" value="1"/>
</dbReference>
<reference evidence="3 4" key="1">
    <citation type="submission" date="2018-06" db="EMBL/GenBank/DDBJ databases">
        <title>Complete Genomes of Monosporascus.</title>
        <authorList>
            <person name="Robinson A.J."/>
            <person name="Natvig D.O."/>
        </authorList>
    </citation>
    <scope>NUCLEOTIDE SEQUENCE [LARGE SCALE GENOMIC DNA]</scope>
    <source>
        <strain evidence="3 4">CBS 110550</strain>
    </source>
</reference>
<evidence type="ECO:0000256" key="1">
    <source>
        <dbReference type="SAM" id="SignalP"/>
    </source>
</evidence>
<proteinExistence type="predicted"/>
<accession>A0A4Q4T3N9</accession>